<dbReference type="PANTHER" id="PTHR43784:SF2">
    <property type="entry name" value="GDSL-LIKE LIPASE_ACYLHYDROLASE, PUTATIVE (AFU_ORTHOLOGUE AFUA_2G00820)-RELATED"/>
    <property type="match status" value="1"/>
</dbReference>
<evidence type="ECO:0000313" key="3">
    <source>
        <dbReference type="Proteomes" id="UP000321424"/>
    </source>
</evidence>
<dbReference type="Gene3D" id="3.40.50.1110">
    <property type="entry name" value="SGNH hydrolase"/>
    <property type="match status" value="1"/>
</dbReference>
<gene>
    <name evidence="2" type="ORF">NN4_36630</name>
</gene>
<accession>A0A511MEQ6</accession>
<keyword evidence="3" id="KW-1185">Reference proteome</keyword>
<feature type="domain" description="SGNH hydrolase-type esterase" evidence="1">
    <location>
        <begin position="37"/>
        <end position="208"/>
    </location>
</feature>
<name>A0A511MEQ6_9NOCA</name>
<dbReference type="InterPro" id="IPR013830">
    <property type="entry name" value="SGNH_hydro"/>
</dbReference>
<dbReference type="EMBL" id="BJXA01000022">
    <property type="protein sequence ID" value="GEM39144.1"/>
    <property type="molecule type" value="Genomic_DNA"/>
</dbReference>
<dbReference type="PANTHER" id="PTHR43784">
    <property type="entry name" value="GDSL-LIKE LIPASE/ACYLHYDROLASE, PUTATIVE (AFU_ORTHOLOGUE AFUA_2G00820)-RELATED"/>
    <property type="match status" value="1"/>
</dbReference>
<dbReference type="InterPro" id="IPR053140">
    <property type="entry name" value="GDSL_Rv0518-like"/>
</dbReference>
<protein>
    <recommendedName>
        <fullName evidence="1">SGNH hydrolase-type esterase domain-containing protein</fullName>
    </recommendedName>
</protein>
<reference evidence="2 3" key="1">
    <citation type="submission" date="2019-07" db="EMBL/GenBank/DDBJ databases">
        <title>Whole genome shotgun sequence of Nocardia ninae NBRC 108245.</title>
        <authorList>
            <person name="Hosoyama A."/>
            <person name="Uohara A."/>
            <person name="Ohji S."/>
            <person name="Ichikawa N."/>
        </authorList>
    </citation>
    <scope>NUCLEOTIDE SEQUENCE [LARGE SCALE GENOMIC DNA]</scope>
    <source>
        <strain evidence="2 3">NBRC 108245</strain>
    </source>
</reference>
<comment type="caution">
    <text evidence="2">The sequence shown here is derived from an EMBL/GenBank/DDBJ whole genome shotgun (WGS) entry which is preliminary data.</text>
</comment>
<dbReference type="AlphaFoldDB" id="A0A511MEQ6"/>
<evidence type="ECO:0000259" key="1">
    <source>
        <dbReference type="Pfam" id="PF13472"/>
    </source>
</evidence>
<evidence type="ECO:0000313" key="2">
    <source>
        <dbReference type="EMBL" id="GEM39144.1"/>
    </source>
</evidence>
<dbReference type="SUPFAM" id="SSF52266">
    <property type="entry name" value="SGNH hydrolase"/>
    <property type="match status" value="1"/>
</dbReference>
<dbReference type="Proteomes" id="UP000321424">
    <property type="component" value="Unassembled WGS sequence"/>
</dbReference>
<dbReference type="Pfam" id="PF13472">
    <property type="entry name" value="Lipase_GDSL_2"/>
    <property type="match status" value="1"/>
</dbReference>
<dbReference type="InterPro" id="IPR036514">
    <property type="entry name" value="SGNH_hydro_sf"/>
</dbReference>
<proteinExistence type="predicted"/>
<organism evidence="2 3">
    <name type="scientific">Nocardia ninae NBRC 108245</name>
    <dbReference type="NCBI Taxonomy" id="1210091"/>
    <lineage>
        <taxon>Bacteria</taxon>
        <taxon>Bacillati</taxon>
        <taxon>Actinomycetota</taxon>
        <taxon>Actinomycetes</taxon>
        <taxon>Mycobacteriales</taxon>
        <taxon>Nocardiaceae</taxon>
        <taxon>Nocardia</taxon>
    </lineage>
</organism>
<dbReference type="CDD" id="cd01832">
    <property type="entry name" value="SGNH_hydrolase_like_1"/>
    <property type="match status" value="1"/>
</dbReference>
<sequence>MFMTLASPTTEETDPFCLPPLEAAALLFDAPWQRFAVIGDSLSAGTGDPTPGYATLGWPDRVADVLRRVRPDLAYLNTAMVGATTMETLRHQADRMREFAPDLLHLPSGANDIVRRTPDFDEIEQILRDMYRLAAGTGARLTTFTLGKAYVVPVFPDFRDRVRRLNDIIRTLAAEFDATVIDMWSHPLNDRPNLLSADGIHFTTAGQAVLACEVVRQLAHLLDTPVPRAVPDGPRRITY</sequence>